<dbReference type="PANTHER" id="PTHR32089:SF119">
    <property type="entry name" value="METHYL-ACCEPTING CHEMOTAXIS PROTEIN CTPL"/>
    <property type="match status" value="1"/>
</dbReference>
<dbReference type="Gene3D" id="1.10.287.950">
    <property type="entry name" value="Methyl-accepting chemotaxis protein"/>
    <property type="match status" value="1"/>
</dbReference>
<evidence type="ECO:0000256" key="1">
    <source>
        <dbReference type="ARBA" id="ARBA00004141"/>
    </source>
</evidence>
<name>A0ABU9TPL7_9GAMM</name>
<feature type="transmembrane region" description="Helical" evidence="8">
    <location>
        <begin position="311"/>
        <end position="330"/>
    </location>
</feature>
<evidence type="ECO:0000313" key="11">
    <source>
        <dbReference type="EMBL" id="MEM5535197.1"/>
    </source>
</evidence>
<keyword evidence="12" id="KW-1185">Reference proteome</keyword>
<organism evidence="11 12">
    <name type="scientific">Neptuniibacter pectenicola</name>
    <dbReference type="NCBI Taxonomy" id="1806669"/>
    <lineage>
        <taxon>Bacteria</taxon>
        <taxon>Pseudomonadati</taxon>
        <taxon>Pseudomonadota</taxon>
        <taxon>Gammaproteobacteria</taxon>
        <taxon>Oceanospirillales</taxon>
        <taxon>Oceanospirillaceae</taxon>
        <taxon>Neptuniibacter</taxon>
    </lineage>
</organism>
<keyword evidence="3 8" id="KW-1133">Transmembrane helix</keyword>
<evidence type="ECO:0000256" key="5">
    <source>
        <dbReference type="ARBA" id="ARBA00023224"/>
    </source>
</evidence>
<evidence type="ECO:0000259" key="9">
    <source>
        <dbReference type="PROSITE" id="PS50111"/>
    </source>
</evidence>
<dbReference type="Pfam" id="PF00015">
    <property type="entry name" value="MCPsignal"/>
    <property type="match status" value="1"/>
</dbReference>
<feature type="domain" description="HAMP" evidence="10">
    <location>
        <begin position="334"/>
        <end position="386"/>
    </location>
</feature>
<keyword evidence="4 8" id="KW-0472">Membrane</keyword>
<evidence type="ECO:0000256" key="6">
    <source>
        <dbReference type="ARBA" id="ARBA00029447"/>
    </source>
</evidence>
<gene>
    <name evidence="11" type="ORF">WNY58_02215</name>
</gene>
<sequence length="663" mass="73815">MIFILTPIIKLMDRLPYLYKFILVSTVFTLPLALLCAVQIQHLKADITDTNHRLAAINKLSSDYQLLNAFTEYRDLRFITGFLNTEIPQTYQQQKTALSDNISSKLSAESNLASLWKEIETSQYSTLGLELENRFQHFNQLPLTLITASKDASFKSGITRDIDTRIYMILRIMLEEIPATLDYFGATRDYVGHGLITGYLGSAALDHLNQLYDHLQTQASALEASTEKLAQLKTIDPTFITRSHAAHQAVRDFADKLDREIIIGEAMAQTWEDFFDASAHNLQPLFQFSEYALDYAALLLEQRLSQQTHKLYSLIAAITLIMLLAAYFYLGFNISVQRNMKVVLNAAQRIAQGDLTAALAPQSKDEMVQLSTQFNEMRQRIHLLIEQVKLTATSVDEQSTRLDITAQNSSHSAQQQKQQTTEITLIINEMSALAERISHEINNASHEASQANALATKSNAHVQSALDQIEQFSAHLTESSRSIDHLAAKSSNIVKVLDVIKAIAEQTNLLALNAAIEAARAGDKGRGFAVVADEVRNLAQRTHSSTEEIENMLNEFKKGVDSAVIEMNQSAQQAEQTVSQSKAISSALHEITESVSTISNMNQRITHYSDEQSNNALNIKNRISQVNQASKLTAQGADETAKACGQMSELSDQLKSIITAFKL</sequence>
<comment type="subcellular location">
    <subcellularLocation>
        <location evidence="1">Membrane</location>
        <topology evidence="1">Multi-pass membrane protein</topology>
    </subcellularLocation>
</comment>
<reference evidence="11 12" key="1">
    <citation type="submission" date="2024-03" db="EMBL/GenBank/DDBJ databases">
        <title>Community enrichment and isolation of bacterial strains for fucoidan degradation.</title>
        <authorList>
            <person name="Sichert A."/>
        </authorList>
    </citation>
    <scope>NUCLEOTIDE SEQUENCE [LARGE SCALE GENOMIC DNA]</scope>
    <source>
        <strain evidence="11 12">AS76</strain>
    </source>
</reference>
<dbReference type="PROSITE" id="PS50885">
    <property type="entry name" value="HAMP"/>
    <property type="match status" value="1"/>
</dbReference>
<evidence type="ECO:0000256" key="2">
    <source>
        <dbReference type="ARBA" id="ARBA00022692"/>
    </source>
</evidence>
<evidence type="ECO:0000259" key="10">
    <source>
        <dbReference type="PROSITE" id="PS50885"/>
    </source>
</evidence>
<dbReference type="PROSITE" id="PS50111">
    <property type="entry name" value="CHEMOTAXIS_TRANSDUC_2"/>
    <property type="match status" value="1"/>
</dbReference>
<dbReference type="InterPro" id="IPR003660">
    <property type="entry name" value="HAMP_dom"/>
</dbReference>
<evidence type="ECO:0000256" key="7">
    <source>
        <dbReference type="PROSITE-ProRule" id="PRU00284"/>
    </source>
</evidence>
<dbReference type="EMBL" id="JBBMRA010000001">
    <property type="protein sequence ID" value="MEM5535197.1"/>
    <property type="molecule type" value="Genomic_DNA"/>
</dbReference>
<evidence type="ECO:0000256" key="4">
    <source>
        <dbReference type="ARBA" id="ARBA00023136"/>
    </source>
</evidence>
<evidence type="ECO:0000313" key="12">
    <source>
        <dbReference type="Proteomes" id="UP001449225"/>
    </source>
</evidence>
<dbReference type="InterPro" id="IPR004089">
    <property type="entry name" value="MCPsignal_dom"/>
</dbReference>
<dbReference type="CDD" id="cd11386">
    <property type="entry name" value="MCP_signal"/>
    <property type="match status" value="1"/>
</dbReference>
<dbReference type="RefSeq" id="WP_342853572.1">
    <property type="nucleotide sequence ID" value="NZ_JBBMRA010000001.1"/>
</dbReference>
<keyword evidence="2 8" id="KW-0812">Transmembrane</keyword>
<protein>
    <submittedName>
        <fullName evidence="11">Methyl-accepting chemotaxis protein</fullName>
    </submittedName>
</protein>
<dbReference type="Pfam" id="PF00672">
    <property type="entry name" value="HAMP"/>
    <property type="match status" value="1"/>
</dbReference>
<keyword evidence="5 7" id="KW-0807">Transducer</keyword>
<comment type="caution">
    <text evidence="11">The sequence shown here is derived from an EMBL/GenBank/DDBJ whole genome shotgun (WGS) entry which is preliminary data.</text>
</comment>
<evidence type="ECO:0000256" key="3">
    <source>
        <dbReference type="ARBA" id="ARBA00022989"/>
    </source>
</evidence>
<accession>A0ABU9TPL7</accession>
<comment type="similarity">
    <text evidence="6">Belongs to the methyl-accepting chemotaxis (MCP) protein family.</text>
</comment>
<dbReference type="SMART" id="SM00304">
    <property type="entry name" value="HAMP"/>
    <property type="match status" value="1"/>
</dbReference>
<dbReference type="PANTHER" id="PTHR32089">
    <property type="entry name" value="METHYL-ACCEPTING CHEMOTAXIS PROTEIN MCPB"/>
    <property type="match status" value="1"/>
</dbReference>
<dbReference type="SUPFAM" id="SSF58104">
    <property type="entry name" value="Methyl-accepting chemotaxis protein (MCP) signaling domain"/>
    <property type="match status" value="1"/>
</dbReference>
<dbReference type="SMART" id="SM00283">
    <property type="entry name" value="MA"/>
    <property type="match status" value="1"/>
</dbReference>
<feature type="transmembrane region" description="Helical" evidence="8">
    <location>
        <begin position="17"/>
        <end position="38"/>
    </location>
</feature>
<proteinExistence type="inferred from homology"/>
<evidence type="ECO:0000256" key="8">
    <source>
        <dbReference type="SAM" id="Phobius"/>
    </source>
</evidence>
<dbReference type="CDD" id="cd06225">
    <property type="entry name" value="HAMP"/>
    <property type="match status" value="1"/>
</dbReference>
<dbReference type="Proteomes" id="UP001449225">
    <property type="component" value="Unassembled WGS sequence"/>
</dbReference>
<feature type="domain" description="Methyl-accepting transducer" evidence="9">
    <location>
        <begin position="391"/>
        <end position="627"/>
    </location>
</feature>